<comment type="caution">
    <text evidence="3">The sequence shown here is derived from an EMBL/GenBank/DDBJ whole genome shotgun (WGS) entry which is preliminary data.</text>
</comment>
<feature type="compositionally biased region" description="Acidic residues" evidence="1">
    <location>
        <begin position="220"/>
        <end position="230"/>
    </location>
</feature>
<dbReference type="Proteomes" id="UP001058974">
    <property type="component" value="Chromosome 7"/>
</dbReference>
<dbReference type="InterPro" id="IPR058594">
    <property type="entry name" value="PB1-like_dom_pln"/>
</dbReference>
<keyword evidence="4" id="KW-1185">Reference proteome</keyword>
<feature type="compositionally biased region" description="Acidic residues" evidence="1">
    <location>
        <begin position="202"/>
        <end position="212"/>
    </location>
</feature>
<gene>
    <name evidence="3" type="ORF">KIW84_073665</name>
</gene>
<name>A0A9D4VQP9_PEA</name>
<protein>
    <recommendedName>
        <fullName evidence="2">PB1-like domain-containing protein</fullName>
    </recommendedName>
</protein>
<organism evidence="3 4">
    <name type="scientific">Pisum sativum</name>
    <name type="common">Garden pea</name>
    <name type="synonym">Lathyrus oleraceus</name>
    <dbReference type="NCBI Taxonomy" id="3888"/>
    <lineage>
        <taxon>Eukaryota</taxon>
        <taxon>Viridiplantae</taxon>
        <taxon>Streptophyta</taxon>
        <taxon>Embryophyta</taxon>
        <taxon>Tracheophyta</taxon>
        <taxon>Spermatophyta</taxon>
        <taxon>Magnoliopsida</taxon>
        <taxon>eudicotyledons</taxon>
        <taxon>Gunneridae</taxon>
        <taxon>Pentapetalae</taxon>
        <taxon>rosids</taxon>
        <taxon>fabids</taxon>
        <taxon>Fabales</taxon>
        <taxon>Fabaceae</taxon>
        <taxon>Papilionoideae</taxon>
        <taxon>50 kb inversion clade</taxon>
        <taxon>NPAAA clade</taxon>
        <taxon>Hologalegina</taxon>
        <taxon>IRL clade</taxon>
        <taxon>Fabeae</taxon>
        <taxon>Lathyrus</taxon>
    </lineage>
</organism>
<proteinExistence type="predicted"/>
<feature type="compositionally biased region" description="Polar residues" evidence="1">
    <location>
        <begin position="351"/>
        <end position="363"/>
    </location>
</feature>
<feature type="region of interest" description="Disordered" evidence="1">
    <location>
        <begin position="262"/>
        <end position="363"/>
    </location>
</feature>
<feature type="compositionally biased region" description="Acidic residues" evidence="1">
    <location>
        <begin position="166"/>
        <end position="176"/>
    </location>
</feature>
<reference evidence="3 4" key="1">
    <citation type="journal article" date="2022" name="Nat. Genet.">
        <title>Improved pea reference genome and pan-genome highlight genomic features and evolutionary characteristics.</title>
        <authorList>
            <person name="Yang T."/>
            <person name="Liu R."/>
            <person name="Luo Y."/>
            <person name="Hu S."/>
            <person name="Wang D."/>
            <person name="Wang C."/>
            <person name="Pandey M.K."/>
            <person name="Ge S."/>
            <person name="Xu Q."/>
            <person name="Li N."/>
            <person name="Li G."/>
            <person name="Huang Y."/>
            <person name="Saxena R.K."/>
            <person name="Ji Y."/>
            <person name="Li M."/>
            <person name="Yan X."/>
            <person name="He Y."/>
            <person name="Liu Y."/>
            <person name="Wang X."/>
            <person name="Xiang C."/>
            <person name="Varshney R.K."/>
            <person name="Ding H."/>
            <person name="Gao S."/>
            <person name="Zong X."/>
        </authorList>
    </citation>
    <scope>NUCLEOTIDE SEQUENCE [LARGE SCALE GENOMIC DNA]</scope>
    <source>
        <strain evidence="3 4">cv. Zhongwan 6</strain>
    </source>
</reference>
<feature type="compositionally biased region" description="Basic and acidic residues" evidence="1">
    <location>
        <begin position="149"/>
        <end position="158"/>
    </location>
</feature>
<dbReference type="AlphaFoldDB" id="A0A9D4VQP9"/>
<dbReference type="Pfam" id="PF26130">
    <property type="entry name" value="PB1-like"/>
    <property type="match status" value="1"/>
</dbReference>
<evidence type="ECO:0000259" key="2">
    <source>
        <dbReference type="Pfam" id="PF26130"/>
    </source>
</evidence>
<dbReference type="EMBL" id="JAMSHJ010000007">
    <property type="protein sequence ID" value="KAI5387663.1"/>
    <property type="molecule type" value="Genomic_DNA"/>
</dbReference>
<feature type="region of interest" description="Disordered" evidence="1">
    <location>
        <begin position="1"/>
        <end position="30"/>
    </location>
</feature>
<feature type="domain" description="PB1-like" evidence="2">
    <location>
        <begin position="27"/>
        <end position="102"/>
    </location>
</feature>
<feature type="region of interest" description="Disordered" evidence="1">
    <location>
        <begin position="149"/>
        <end position="231"/>
    </location>
</feature>
<evidence type="ECO:0000313" key="3">
    <source>
        <dbReference type="EMBL" id="KAI5387663.1"/>
    </source>
</evidence>
<evidence type="ECO:0000256" key="1">
    <source>
        <dbReference type="SAM" id="MobiDB-lite"/>
    </source>
</evidence>
<sequence>MMKIRQNSKYDGPMKVPSQKSNKQSDDESSYGGLVAEVKCDVDKWSYFKVLGIVKELRYEESGTVIYKDPTIGLFTLSDDKGAQEIVDLCKVHKSVYLYVQHSVSQPNYYDGPIEDEIENIVKIVVNVDETKDVIGKLVEEVLNGKKDGVSDLDKDEVGGTNVDVNGDEDMSEGEAGDINIDVNGAKDMSEGEVGDNNVDVNGDEDMSEGEVGDNHVDVNEADDMSDSDDVSFQYDSALDVAFQDSDEDNDGLVKEDITHLFAQSQTQQPQAQTQPTQSQTQQSQAQTQPTQSQAQTLLSQAHTQAHTKAKASGSRTPVKKLSIMRPKRSVGSLGPITRLSASRNVAGPTTRLTSSQASKKKK</sequence>
<accession>A0A9D4VQP9</accession>
<feature type="compositionally biased region" description="Low complexity" evidence="1">
    <location>
        <begin position="263"/>
        <end position="302"/>
    </location>
</feature>
<evidence type="ECO:0000313" key="4">
    <source>
        <dbReference type="Proteomes" id="UP001058974"/>
    </source>
</evidence>
<dbReference type="Gramene" id="Psat07G0366500-T1">
    <property type="protein sequence ID" value="KAI5387663.1"/>
    <property type="gene ID" value="KIW84_073665"/>
</dbReference>